<keyword evidence="4" id="KW-1185">Reference proteome</keyword>
<evidence type="ECO:0000259" key="2">
    <source>
        <dbReference type="Pfam" id="PF21764"/>
    </source>
</evidence>
<protein>
    <recommendedName>
        <fullName evidence="2">Invasin domain-containing protein</fullName>
    </recommendedName>
</protein>
<dbReference type="InterPro" id="IPR008964">
    <property type="entry name" value="Invasin/intimin_cell_adhesion"/>
</dbReference>
<evidence type="ECO:0000313" key="3">
    <source>
        <dbReference type="EMBL" id="SCB85823.1"/>
    </source>
</evidence>
<organism evidence="3 4">
    <name type="scientific">Gilliamella intestini</name>
    <dbReference type="NCBI Taxonomy" id="1798183"/>
    <lineage>
        <taxon>Bacteria</taxon>
        <taxon>Pseudomonadati</taxon>
        <taxon>Pseudomonadota</taxon>
        <taxon>Gammaproteobacteria</taxon>
        <taxon>Orbales</taxon>
        <taxon>Orbaceae</taxon>
        <taxon>Gilliamella</taxon>
    </lineage>
</organism>
<dbReference type="RefSeq" id="WP_091120717.1">
    <property type="nucleotide sequence ID" value="NZ_FMBA01000006.1"/>
</dbReference>
<dbReference type="STRING" id="1798183.GA0061080_100676"/>
<dbReference type="InterPro" id="IPR048658">
    <property type="entry name" value="Invasin_D4"/>
</dbReference>
<feature type="transmembrane region" description="Helical" evidence="1">
    <location>
        <begin position="52"/>
        <end position="71"/>
    </location>
</feature>
<dbReference type="SUPFAM" id="SSF49373">
    <property type="entry name" value="Invasin/intimin cell-adhesion fragments"/>
    <property type="match status" value="1"/>
</dbReference>
<keyword evidence="1" id="KW-1133">Transmembrane helix</keyword>
<name>A0A1C3ZU06_9GAMM</name>
<dbReference type="OrthoDB" id="7068520at2"/>
<proteinExistence type="predicted"/>
<evidence type="ECO:0000313" key="4">
    <source>
        <dbReference type="Proteomes" id="UP000199698"/>
    </source>
</evidence>
<reference evidence="4" key="1">
    <citation type="submission" date="2016-08" db="EMBL/GenBank/DDBJ databases">
        <authorList>
            <person name="Varghese N."/>
            <person name="Submissions Spin"/>
        </authorList>
    </citation>
    <scope>NUCLEOTIDE SEQUENCE [LARGE SCALE GENOMIC DNA]</scope>
    <source>
        <strain evidence="4">R-53144</strain>
    </source>
</reference>
<gene>
    <name evidence="3" type="ORF">GA0061080_100676</name>
</gene>
<evidence type="ECO:0000256" key="1">
    <source>
        <dbReference type="SAM" id="Phobius"/>
    </source>
</evidence>
<dbReference type="Proteomes" id="UP000199698">
    <property type="component" value="Unassembled WGS sequence"/>
</dbReference>
<feature type="domain" description="Invasin" evidence="2">
    <location>
        <begin position="316"/>
        <end position="380"/>
    </location>
</feature>
<dbReference type="AlphaFoldDB" id="A0A1C3ZU06"/>
<keyword evidence="1" id="KW-0472">Membrane</keyword>
<dbReference type="Pfam" id="PF21764">
    <property type="entry name" value="Invasin_D4"/>
    <property type="match status" value="1"/>
</dbReference>
<dbReference type="Gene3D" id="2.60.40.1080">
    <property type="match status" value="1"/>
</dbReference>
<sequence>MKQDNRRCHSGFLSGIKYHFLEKFNSHLTLDLSENYKYTFFSLNIKQKIAKISFFSAIFVFNSFNVANAAISSTTSHTIQGTKPQFFATESTINKLGFNYKGNDYSELKGNIKSDAIKYFDKDTKLSDFVIKSFFTPRTSEDDLNGDYFDFDGDAFDPVTAITSTLVPVWKDSNGKVIDIADYDNAACNPNKYTMPLQLEIIAKDIKVKTTYGDPNESDPVSSIKTSSQEKPITKTYKIMIAKACFAKPNATKLDSGTQWRSVKNDRTENDAQWNLTGLGLGGINKDKPNPAVGGGHTDDYVINQGFKVEPTVSHKHFPTTGFSGAQFQLVMSGMQNDYNFTSNNSLVEVDREGIVTLKAPVKEATITATLKSDANIRDNYTFTLGLWVEPQPEYVDNQADARLKCTSPMQLLERKDLNSASSFASGNLDSYQGRVYNVFTRGIGLGVFGEWGRMLKAQHYGLSPTYPQSNWNYSWYFTSESHQTTDLNHQPITEGIVVSSHDGMISFPSAWGRNEHKYAVCGKKIY</sequence>
<accession>A0A1C3ZU06</accession>
<keyword evidence="1" id="KW-0812">Transmembrane</keyword>
<dbReference type="EMBL" id="FMBA01000006">
    <property type="protein sequence ID" value="SCB85823.1"/>
    <property type="molecule type" value="Genomic_DNA"/>
</dbReference>